<dbReference type="OrthoDB" id="10261782at2759"/>
<sequence>MNTEPIDGTILLAEQSDHDSLANWRLDHPPSVNSTHHLIFETVGSLLQQWPNTRMRNGHNIVPGTVPTGTLLYHGTWHPELPPGPEWTAFDPEHSTLFCGSWVVDGRCWHLTLTTTRPLKVVYFDGNSATKLPFGGLDSQDILTWGDVRPDLSIDDLGRIASLCDWGREYNVDGFVSEIMLCNFTSGVRVVSFSNIVDPVIPHGASSKYSPTFEAMYTGSWHNRYPGETRIQLDLSGLVSFYDTELVPSLVPVRFGKERWDHRLLNISTEDVLRVRARLAEVLSRPAGSSSSIHWPVLIRVVIDRYSDRLELVQYLLNSTNTDSHDPGSMIDFAIKVQVQLRHMLMPYILVDVTPRPIGTGVNEPGSDALDWVLPVYKLCATTHTSMLKDDAMTSSEKLLVDAVQETTREICRVLTKMWGLGVLAGVDQFMGTESRPHVQAVQNMVKTWKKDIGGLMTWLDWNVWVKCWPACGPEETCYLTTWPVGFPPFNRSRVPTPGGGPVSPLPSQTVPSWTPMPTVTPPPWRGGPAFGELAKDWQRPQPRCIRRVDPYDLGVRFVASDFELAYPFRTASVHTQY</sequence>
<evidence type="ECO:0000313" key="1">
    <source>
        <dbReference type="EMBL" id="KIO10340.1"/>
    </source>
</evidence>
<dbReference type="PANTHER" id="PTHR35204:SF1">
    <property type="entry name" value="ENTEROTOXIN"/>
    <property type="match status" value="1"/>
</dbReference>
<proteinExistence type="predicted"/>
<gene>
    <name evidence="1" type="ORF">M404DRAFT_971357</name>
</gene>
<dbReference type="InterPro" id="IPR038921">
    <property type="entry name" value="YOR389W-like"/>
</dbReference>
<keyword evidence="2" id="KW-1185">Reference proteome</keyword>
<dbReference type="EMBL" id="KN831952">
    <property type="protein sequence ID" value="KIO10340.1"/>
    <property type="molecule type" value="Genomic_DNA"/>
</dbReference>
<dbReference type="AlphaFoldDB" id="A0A0C3P9V9"/>
<organism evidence="1 2">
    <name type="scientific">Pisolithus tinctorius Marx 270</name>
    <dbReference type="NCBI Taxonomy" id="870435"/>
    <lineage>
        <taxon>Eukaryota</taxon>
        <taxon>Fungi</taxon>
        <taxon>Dikarya</taxon>
        <taxon>Basidiomycota</taxon>
        <taxon>Agaricomycotina</taxon>
        <taxon>Agaricomycetes</taxon>
        <taxon>Agaricomycetidae</taxon>
        <taxon>Boletales</taxon>
        <taxon>Sclerodermatineae</taxon>
        <taxon>Pisolithaceae</taxon>
        <taxon>Pisolithus</taxon>
    </lineage>
</organism>
<dbReference type="HOGENOM" id="CLU_017366_2_1_1"/>
<dbReference type="InParanoid" id="A0A0C3P9V9"/>
<dbReference type="Proteomes" id="UP000054217">
    <property type="component" value="Unassembled WGS sequence"/>
</dbReference>
<accession>A0A0C3P9V9</accession>
<reference evidence="1 2" key="1">
    <citation type="submission" date="2014-04" db="EMBL/GenBank/DDBJ databases">
        <authorList>
            <consortium name="DOE Joint Genome Institute"/>
            <person name="Kuo A."/>
            <person name="Kohler A."/>
            <person name="Costa M.D."/>
            <person name="Nagy L.G."/>
            <person name="Floudas D."/>
            <person name="Copeland A."/>
            <person name="Barry K.W."/>
            <person name="Cichocki N."/>
            <person name="Veneault-Fourrey C."/>
            <person name="LaButti K."/>
            <person name="Lindquist E.A."/>
            <person name="Lipzen A."/>
            <person name="Lundell T."/>
            <person name="Morin E."/>
            <person name="Murat C."/>
            <person name="Sun H."/>
            <person name="Tunlid A."/>
            <person name="Henrissat B."/>
            <person name="Grigoriev I.V."/>
            <person name="Hibbett D.S."/>
            <person name="Martin F."/>
            <person name="Nordberg H.P."/>
            <person name="Cantor M.N."/>
            <person name="Hua S.X."/>
        </authorList>
    </citation>
    <scope>NUCLEOTIDE SEQUENCE [LARGE SCALE GENOMIC DNA]</scope>
    <source>
        <strain evidence="1 2">Marx 270</strain>
    </source>
</reference>
<protein>
    <submittedName>
        <fullName evidence="1">Uncharacterized protein</fullName>
    </submittedName>
</protein>
<dbReference type="STRING" id="870435.A0A0C3P9V9"/>
<evidence type="ECO:0000313" key="2">
    <source>
        <dbReference type="Proteomes" id="UP000054217"/>
    </source>
</evidence>
<reference evidence="2" key="2">
    <citation type="submission" date="2015-01" db="EMBL/GenBank/DDBJ databases">
        <title>Evolutionary Origins and Diversification of the Mycorrhizal Mutualists.</title>
        <authorList>
            <consortium name="DOE Joint Genome Institute"/>
            <consortium name="Mycorrhizal Genomics Consortium"/>
            <person name="Kohler A."/>
            <person name="Kuo A."/>
            <person name="Nagy L.G."/>
            <person name="Floudas D."/>
            <person name="Copeland A."/>
            <person name="Barry K.W."/>
            <person name="Cichocki N."/>
            <person name="Veneault-Fourrey C."/>
            <person name="LaButti K."/>
            <person name="Lindquist E.A."/>
            <person name="Lipzen A."/>
            <person name="Lundell T."/>
            <person name="Morin E."/>
            <person name="Murat C."/>
            <person name="Riley R."/>
            <person name="Ohm R."/>
            <person name="Sun H."/>
            <person name="Tunlid A."/>
            <person name="Henrissat B."/>
            <person name="Grigoriev I.V."/>
            <person name="Hibbett D.S."/>
            <person name="Martin F."/>
        </authorList>
    </citation>
    <scope>NUCLEOTIDE SEQUENCE [LARGE SCALE GENOMIC DNA]</scope>
    <source>
        <strain evidence="2">Marx 270</strain>
    </source>
</reference>
<dbReference type="PANTHER" id="PTHR35204">
    <property type="entry name" value="YALI0A21131P"/>
    <property type="match status" value="1"/>
</dbReference>
<name>A0A0C3P9V9_PISTI</name>